<dbReference type="Pfam" id="PF26246">
    <property type="entry name" value="PH_DAAF9"/>
    <property type="match status" value="1"/>
</dbReference>
<dbReference type="InterPro" id="IPR018114">
    <property type="entry name" value="TRYPSIN_HIS"/>
</dbReference>
<dbReference type="InterPro" id="IPR009003">
    <property type="entry name" value="Peptidase_S1_PA"/>
</dbReference>
<accession>A0A498M1A6</accession>
<dbReference type="SUPFAM" id="SSF50494">
    <property type="entry name" value="Trypsin-like serine proteases"/>
    <property type="match status" value="1"/>
</dbReference>
<dbReference type="InterPro" id="IPR040342">
    <property type="entry name" value="DNAAF9"/>
</dbReference>
<dbReference type="InterPro" id="IPR043504">
    <property type="entry name" value="Peptidase_S1_PA_chymotrypsin"/>
</dbReference>
<dbReference type="PROSITE" id="PS50240">
    <property type="entry name" value="TRYPSIN_DOM"/>
    <property type="match status" value="1"/>
</dbReference>
<comment type="catalytic activity">
    <reaction evidence="4">
        <text>Preferential cleavage: Arg-|-Xaa, Lys-|-Xaa.</text>
        <dbReference type="EC" id="3.4.21.4"/>
    </reaction>
</comment>
<evidence type="ECO:0000256" key="7">
    <source>
        <dbReference type="SAM" id="SignalP"/>
    </source>
</evidence>
<protein>
    <recommendedName>
        <fullName evidence="5">trypsin</fullName>
        <ecNumber evidence="5">3.4.21.4</ecNumber>
    </recommendedName>
</protein>
<dbReference type="EMBL" id="QBIY01013151">
    <property type="protein sequence ID" value="RXN11147.1"/>
    <property type="molecule type" value="Genomic_DNA"/>
</dbReference>
<dbReference type="InterPro" id="IPR057478">
    <property type="entry name" value="DAAF9_2"/>
</dbReference>
<dbReference type="Pfam" id="PF25204">
    <property type="entry name" value="DAAF9_2"/>
    <property type="match status" value="2"/>
</dbReference>
<dbReference type="Pfam" id="PF23281">
    <property type="entry name" value="DAAF9_N"/>
    <property type="match status" value="1"/>
</dbReference>
<reference evidence="9 10" key="1">
    <citation type="submission" date="2018-03" db="EMBL/GenBank/DDBJ databases">
        <title>Draft genome sequence of Rohu Carp (Labeo rohita).</title>
        <authorList>
            <person name="Das P."/>
            <person name="Kushwaha B."/>
            <person name="Joshi C.G."/>
            <person name="Kumar D."/>
            <person name="Nagpure N.S."/>
            <person name="Sahoo L."/>
            <person name="Das S.P."/>
            <person name="Bit A."/>
            <person name="Patnaik S."/>
            <person name="Meher P.K."/>
            <person name="Jayasankar P."/>
            <person name="Koringa P.G."/>
            <person name="Patel N.V."/>
            <person name="Hinsu A.T."/>
            <person name="Kumar R."/>
            <person name="Pandey M."/>
            <person name="Agarwal S."/>
            <person name="Srivastava S."/>
            <person name="Singh M."/>
            <person name="Iquebal M.A."/>
            <person name="Jaiswal S."/>
            <person name="Angadi U.B."/>
            <person name="Kumar N."/>
            <person name="Raza M."/>
            <person name="Shah T.M."/>
            <person name="Rai A."/>
            <person name="Jena J.K."/>
        </authorList>
    </citation>
    <scope>NUCLEOTIDE SEQUENCE [LARGE SCALE GENOMIC DNA]</scope>
    <source>
        <strain evidence="9">DASCIFA01</strain>
        <tissue evidence="9">Testis</tissue>
    </source>
</reference>
<evidence type="ECO:0000256" key="4">
    <source>
        <dbReference type="ARBA" id="ARBA00036320"/>
    </source>
</evidence>
<comment type="subcellular location">
    <subcellularLocation>
        <location evidence="1">Secreted</location>
        <location evidence="1">Extracellular space</location>
    </subcellularLocation>
</comment>
<organism evidence="9 10">
    <name type="scientific">Labeo rohita</name>
    <name type="common">Indian major carp</name>
    <name type="synonym">Cyprinus rohita</name>
    <dbReference type="NCBI Taxonomy" id="84645"/>
    <lineage>
        <taxon>Eukaryota</taxon>
        <taxon>Metazoa</taxon>
        <taxon>Chordata</taxon>
        <taxon>Craniata</taxon>
        <taxon>Vertebrata</taxon>
        <taxon>Euteleostomi</taxon>
        <taxon>Actinopterygii</taxon>
        <taxon>Neopterygii</taxon>
        <taxon>Teleostei</taxon>
        <taxon>Ostariophysi</taxon>
        <taxon>Cypriniformes</taxon>
        <taxon>Cyprinidae</taxon>
        <taxon>Labeoninae</taxon>
        <taxon>Labeonini</taxon>
        <taxon>Labeo</taxon>
    </lineage>
</organism>
<dbReference type="EC" id="3.4.21.4" evidence="5"/>
<feature type="signal peptide" evidence="7">
    <location>
        <begin position="1"/>
        <end position="20"/>
    </location>
</feature>
<gene>
    <name evidence="9" type="ORF">ROHU_030247</name>
</gene>
<dbReference type="InterPro" id="IPR058844">
    <property type="entry name" value="PB_DAAF9"/>
</dbReference>
<keyword evidence="2" id="KW-0865">Zymogen</keyword>
<dbReference type="Pfam" id="PF25203">
    <property type="entry name" value="PB_DAAF9"/>
    <property type="match status" value="1"/>
</dbReference>
<dbReference type="Gene3D" id="2.40.10.10">
    <property type="entry name" value="Trypsin-like serine proteases"/>
    <property type="match status" value="2"/>
</dbReference>
<keyword evidence="7" id="KW-0732">Signal</keyword>
<feature type="domain" description="Peptidase S1" evidence="8">
    <location>
        <begin position="21"/>
        <end position="249"/>
    </location>
</feature>
<dbReference type="GO" id="GO:0005576">
    <property type="term" value="C:extracellular region"/>
    <property type="evidence" value="ECO:0007669"/>
    <property type="project" value="UniProtKB-SubCell"/>
</dbReference>
<dbReference type="InterPro" id="IPR058843">
    <property type="entry name" value="PH_DAAF9"/>
</dbReference>
<dbReference type="CDD" id="cd00190">
    <property type="entry name" value="Tryp_SPc"/>
    <property type="match status" value="1"/>
</dbReference>
<comment type="caution">
    <text evidence="9">The sequence shown here is derived from an EMBL/GenBank/DDBJ whole genome shotgun (WGS) entry which is preliminary data.</text>
</comment>
<dbReference type="Pfam" id="PF00089">
    <property type="entry name" value="Trypsin"/>
    <property type="match status" value="1"/>
</dbReference>
<dbReference type="PANTHER" id="PTHR33664">
    <property type="entry name" value="RCG26366"/>
    <property type="match status" value="1"/>
</dbReference>
<evidence type="ECO:0000256" key="6">
    <source>
        <dbReference type="RuleBase" id="RU363034"/>
    </source>
</evidence>
<dbReference type="GO" id="GO:0004252">
    <property type="term" value="F:serine-type endopeptidase activity"/>
    <property type="evidence" value="ECO:0007669"/>
    <property type="project" value="UniProtKB-EC"/>
</dbReference>
<keyword evidence="6" id="KW-0645">Protease</keyword>
<dbReference type="Proteomes" id="UP000290572">
    <property type="component" value="Unassembled WGS sequence"/>
</dbReference>
<evidence type="ECO:0000256" key="2">
    <source>
        <dbReference type="ARBA" id="ARBA00023145"/>
    </source>
</evidence>
<keyword evidence="3" id="KW-1015">Disulfide bond</keyword>
<dbReference type="GO" id="GO:0006508">
    <property type="term" value="P:proteolysis"/>
    <property type="evidence" value="ECO:0007669"/>
    <property type="project" value="UniProtKB-KW"/>
</dbReference>
<dbReference type="CDD" id="cd22936">
    <property type="entry name" value="shulin_C20orf194-like"/>
    <property type="match status" value="1"/>
</dbReference>
<proteinExistence type="predicted"/>
<dbReference type="InterPro" id="IPR056498">
    <property type="entry name" value="DAAF9_N"/>
</dbReference>
<dbReference type="InterPro" id="IPR001314">
    <property type="entry name" value="Peptidase_S1A"/>
</dbReference>
<dbReference type="PROSITE" id="PS00135">
    <property type="entry name" value="TRYPSIN_SER"/>
    <property type="match status" value="1"/>
</dbReference>
<dbReference type="InterPro" id="IPR001254">
    <property type="entry name" value="Trypsin_dom"/>
</dbReference>
<dbReference type="FunFam" id="2.40.10.10:FF:000005">
    <property type="entry name" value="Serine protease 37"/>
    <property type="match status" value="1"/>
</dbReference>
<evidence type="ECO:0000313" key="10">
    <source>
        <dbReference type="Proteomes" id="UP000290572"/>
    </source>
</evidence>
<dbReference type="PROSITE" id="PS00134">
    <property type="entry name" value="TRYPSIN_HIS"/>
    <property type="match status" value="1"/>
</dbReference>
<dbReference type="PRINTS" id="PR00722">
    <property type="entry name" value="CHYMOTRYPSIN"/>
</dbReference>
<keyword evidence="6" id="KW-0720">Serine protease</keyword>
<evidence type="ECO:0000259" key="8">
    <source>
        <dbReference type="PROSITE" id="PS50240"/>
    </source>
</evidence>
<name>A0A498M1A6_LABRO</name>
<keyword evidence="6" id="KW-0378">Hydrolase</keyword>
<dbReference type="PANTHER" id="PTHR33664:SF1">
    <property type="entry name" value="DYNEIN AXONEMAL ASSEMBLY FACTOR 9"/>
    <property type="match status" value="1"/>
</dbReference>
<dbReference type="SMART" id="SM00020">
    <property type="entry name" value="Tryp_SPc"/>
    <property type="match status" value="1"/>
</dbReference>
<evidence type="ECO:0000313" key="9">
    <source>
        <dbReference type="EMBL" id="RXN11147.1"/>
    </source>
</evidence>
<sequence>MNSLIFASLLLYAASQTGECITGGNEAAAHSRPYMASIQWNGKHECGGFLISKQWVMSAAHCFQDGRTSGFKVVLGAHSLSVAEDTKQTFETTAVYNHPDFSISNYDNDIALLKLNKPVTESDAVKLVKFGREKLSNPLESDTVETAGWGSLNNLGGRPDKLQELSITVMKRILCGRGDYYGVKFTNNMLCAADRKKDTCDGDSGGPLLYNGIAVGITSNGGKKCGSSKKPGLYTIISHYTKWIDSTITNCSRLRQVQALLRDDVNTAPDGILCSLGIDSRYNEGCSELASYLFCGLYKHNHFDMEQIPEDFPEEVLDDVIILIKAECVHLYCNPVNYGYLLPYVSHWRNLQLHCLTETEYEDEEVAEEFKISSFVSMVQDCRCIGIPYSSHGHVQKFDMFMLEKWPIIQAFALEGIGAGVFFTMKYKLTDVSQRLWQVYSRLDPASLDCLLSEDLQLFERQWSCLFSSMEIESALSMQELSEAQVAEPFRTYYSHGLISSNITDKSKSRQPFVLFGSHSTKEDLENYCFTFPSEGHQVRNTGPAGGVAKHMLLQCVAPKGPLACARTYFFGSTHVPYLGNDNTQQKGTDLQLLSHIYSAVVQSVLAGINCFSINSSASKAKDVAEQTFQLALDNFGLIQYRGALRSKAVFSIQAVNNEGTIIPLSDEDSHFMVKTASMMVHDIPDLQCGGNLGSVVFSESFLESSVYIQQRDGALSSDSCYTVLTSSVPRHVCWLVDEADVRMSEQAQHLPKEEDGTCLGIPLTVRDSAYMFSNSLLSTPEEGKLVFFSEGILFVHPYYGSITLSMSHINSIKLCDGGSMSDISMLFIEYQTSLLPHLPFPLHSADFSLAIALLPRSKSYKSFYSQVLPAWRKSDSGLRVQHVLNDQLSPEHKSMYFRLLKLHEIHTPAANGHRGVLKTAYPQLPEQDRFLQHFAISSSVGEESVCSDHLSSVFSDTAPENIKPESKKKVVLTIIAGLPGSHKENLCDFLMEVNQNSARWEVFCPALKGSEEFSASHLQRYLSSLLAKQRETDLNSSRVVLLIPGYTDVLDVIQTITAHPDPQVHSQVTVGAVSACVNPLTSFIKHRQEFFHMTFITPTFPDEHLLLFPKLLEQCSQGVVSNVVFTGLTTEQKHPLLKHMQMLIRAANPSTAFISAEKGAVRRTEDLRLVLNDNSFSQSHMINAGYLLYPGWWEGRFVSGSGSLSMSQHCIEFTRPLERALFLQRCKDIDRQMVVNCNSISGNVTIAPDQGTHHGPWTTNNCYLMFHGVGLTQEGLKDWLRHCAKQKVAKKVKKNKRTLTTQEIRYIHVKRHLDPLPPGYFYNGHHFVSFFGEKQNFHPLMDQFIDEYVQEANKEIEHFNREVDLQPHADLFDP</sequence>
<dbReference type="STRING" id="84645.A0A498M1A6"/>
<keyword evidence="10" id="KW-1185">Reference proteome</keyword>
<evidence type="ECO:0000256" key="1">
    <source>
        <dbReference type="ARBA" id="ARBA00004239"/>
    </source>
</evidence>
<evidence type="ECO:0000256" key="3">
    <source>
        <dbReference type="ARBA" id="ARBA00023157"/>
    </source>
</evidence>
<dbReference type="InterPro" id="IPR033116">
    <property type="entry name" value="TRYPSIN_SER"/>
</dbReference>
<feature type="chain" id="PRO_5019858495" description="trypsin" evidence="7">
    <location>
        <begin position="21"/>
        <end position="1375"/>
    </location>
</feature>
<evidence type="ECO:0000256" key="5">
    <source>
        <dbReference type="ARBA" id="ARBA00038868"/>
    </source>
</evidence>